<accession>A0A8J3FX57</accession>
<keyword evidence="2" id="KW-1185">Reference proteome</keyword>
<evidence type="ECO:0000313" key="1">
    <source>
        <dbReference type="EMBL" id="GGM71934.1"/>
    </source>
</evidence>
<dbReference type="AlphaFoldDB" id="A0A8J3FX57"/>
<dbReference type="Proteomes" id="UP000637578">
    <property type="component" value="Unassembled WGS sequence"/>
</dbReference>
<gene>
    <name evidence="1" type="ORF">GCM10012275_48080</name>
</gene>
<reference evidence="1" key="2">
    <citation type="submission" date="2020-09" db="EMBL/GenBank/DDBJ databases">
        <authorList>
            <person name="Sun Q."/>
            <person name="Zhou Y."/>
        </authorList>
    </citation>
    <scope>NUCLEOTIDE SEQUENCE</scope>
    <source>
        <strain evidence="1">CGMCC 4.5737</strain>
    </source>
</reference>
<name>A0A8J3FX57_9PSEU</name>
<protein>
    <submittedName>
        <fullName evidence="1">Uncharacterized protein</fullName>
    </submittedName>
</protein>
<proteinExistence type="predicted"/>
<reference evidence="1" key="1">
    <citation type="journal article" date="2014" name="Int. J. Syst. Evol. Microbiol.">
        <title>Complete genome sequence of Corynebacterium casei LMG S-19264T (=DSM 44701T), isolated from a smear-ripened cheese.</title>
        <authorList>
            <consortium name="US DOE Joint Genome Institute (JGI-PGF)"/>
            <person name="Walter F."/>
            <person name="Albersmeier A."/>
            <person name="Kalinowski J."/>
            <person name="Ruckert C."/>
        </authorList>
    </citation>
    <scope>NUCLEOTIDE SEQUENCE</scope>
    <source>
        <strain evidence="1">CGMCC 4.5737</strain>
    </source>
</reference>
<evidence type="ECO:0000313" key="2">
    <source>
        <dbReference type="Proteomes" id="UP000637578"/>
    </source>
</evidence>
<sequence length="69" mass="7653">MRAVYVLGQLHKLCSLGLACSCDLQELINALWRWRALPGFPLRNGCMADIAQRCCHLPQPQSGALPYLA</sequence>
<comment type="caution">
    <text evidence="1">The sequence shown here is derived from an EMBL/GenBank/DDBJ whole genome shotgun (WGS) entry which is preliminary data.</text>
</comment>
<dbReference type="EMBL" id="BMMK01000027">
    <property type="protein sequence ID" value="GGM71934.1"/>
    <property type="molecule type" value="Genomic_DNA"/>
</dbReference>
<organism evidence="1 2">
    <name type="scientific">Longimycelium tulufanense</name>
    <dbReference type="NCBI Taxonomy" id="907463"/>
    <lineage>
        <taxon>Bacteria</taxon>
        <taxon>Bacillati</taxon>
        <taxon>Actinomycetota</taxon>
        <taxon>Actinomycetes</taxon>
        <taxon>Pseudonocardiales</taxon>
        <taxon>Pseudonocardiaceae</taxon>
        <taxon>Longimycelium</taxon>
    </lineage>
</organism>